<sequence length="287" mass="31553">MSDDLLQRIDRTLSRAADSGALLPIRTERTPIQDAGIGFTVRWVSTLAHKDAARVEAAVKRDPGFNPFLPPDPELTVGPLGEQHLGVLNKFPVIDRHLLIVTRAFEAQTAPLTRTDFIALATVMASLGGLGFYNGGSEAGASQRHKHLQWIPDAEETARLGLFTDQLPADLPPFAHATHAALPWRHTFVRLPRCDDAVSLGEAMHHAFRNGCESLGIDAATDPMPPYNFLVSRDWMTVIPRIRERHENISVNALGFAGSLFVRRPEEIETVRAIGPLRLLAAVARPH</sequence>
<name>A0A1N6R249_9RHOO</name>
<dbReference type="GO" id="GO:0005524">
    <property type="term" value="F:ATP binding"/>
    <property type="evidence" value="ECO:0007669"/>
    <property type="project" value="InterPro"/>
</dbReference>
<dbReference type="InterPro" id="IPR036265">
    <property type="entry name" value="HIT-like_sf"/>
</dbReference>
<dbReference type="GO" id="GO:0009117">
    <property type="term" value="P:nucleotide metabolic process"/>
    <property type="evidence" value="ECO:0007669"/>
    <property type="project" value="InterPro"/>
</dbReference>
<dbReference type="PANTHER" id="PTHR38420">
    <property type="entry name" value="AP-4-A PHOSPHORYLASE II"/>
    <property type="match status" value="1"/>
</dbReference>
<dbReference type="AlphaFoldDB" id="A0A1N6R249"/>
<accession>A0A1N6R249</accession>
<dbReference type="Gene3D" id="3.30.428.70">
    <property type="match status" value="1"/>
</dbReference>
<dbReference type="SUPFAM" id="SSF54197">
    <property type="entry name" value="HIT-like"/>
    <property type="match status" value="1"/>
</dbReference>
<keyword evidence="4" id="KW-0548">Nucleotidyltransferase</keyword>
<dbReference type="STRING" id="34027.SAMN05421829_10362"/>
<evidence type="ECO:0000259" key="3">
    <source>
        <dbReference type="Pfam" id="PF19327"/>
    </source>
</evidence>
<dbReference type="InterPro" id="IPR019200">
    <property type="entry name" value="ATP_adenylylTrfase_C"/>
</dbReference>
<dbReference type="InterPro" id="IPR009163">
    <property type="entry name" value="Ap4A_phos1/2"/>
</dbReference>
<dbReference type="RefSeq" id="WP_076601079.1">
    <property type="nucleotide sequence ID" value="NZ_FTMD01000003.1"/>
</dbReference>
<dbReference type="PIRSF" id="PIRSF000846">
    <property type="entry name" value="ATP_adenylyltr"/>
    <property type="match status" value="1"/>
</dbReference>
<organism evidence="4 5">
    <name type="scientific">Aromatoleum tolulyticum</name>
    <dbReference type="NCBI Taxonomy" id="34027"/>
    <lineage>
        <taxon>Bacteria</taxon>
        <taxon>Pseudomonadati</taxon>
        <taxon>Pseudomonadota</taxon>
        <taxon>Betaproteobacteria</taxon>
        <taxon>Rhodocyclales</taxon>
        <taxon>Rhodocyclaceae</taxon>
        <taxon>Aromatoleum</taxon>
    </lineage>
</organism>
<keyword evidence="5" id="KW-1185">Reference proteome</keyword>
<dbReference type="Pfam" id="PF19327">
    <property type="entry name" value="Ap4A_phos_N"/>
    <property type="match status" value="1"/>
</dbReference>
<dbReference type="InterPro" id="IPR043171">
    <property type="entry name" value="Ap4A_phos1/2-like"/>
</dbReference>
<feature type="domain" description="ATP adenylyltransferase C-terminal" evidence="2">
    <location>
        <begin position="181"/>
        <end position="285"/>
    </location>
</feature>
<dbReference type="InterPro" id="IPR045759">
    <property type="entry name" value="Ap4A_phos1/2_N"/>
</dbReference>
<dbReference type="GO" id="GO:0003877">
    <property type="term" value="F:ATP:ADP adenylyltransferase activity"/>
    <property type="evidence" value="ECO:0007669"/>
    <property type="project" value="InterPro"/>
</dbReference>
<dbReference type="EMBL" id="FTMD01000003">
    <property type="protein sequence ID" value="SIQ22941.1"/>
    <property type="molecule type" value="Genomic_DNA"/>
</dbReference>
<evidence type="ECO:0000313" key="4">
    <source>
        <dbReference type="EMBL" id="SIQ22941.1"/>
    </source>
</evidence>
<keyword evidence="4" id="KW-0808">Transferase</keyword>
<dbReference type="Proteomes" id="UP000186819">
    <property type="component" value="Unassembled WGS sequence"/>
</dbReference>
<feature type="domain" description="Ap4A phosphorylase 1/2 N-terminal" evidence="3">
    <location>
        <begin position="3"/>
        <end position="154"/>
    </location>
</feature>
<protein>
    <submittedName>
        <fullName evidence="4">ATP adenylyltransferase</fullName>
    </submittedName>
</protein>
<dbReference type="PANTHER" id="PTHR38420:SF1">
    <property type="entry name" value="PUTATIVE (AFU_ORTHOLOGUE AFUA_5G14690)-RELATED"/>
    <property type="match status" value="1"/>
</dbReference>
<proteinExistence type="predicted"/>
<reference evidence="5" key="1">
    <citation type="submission" date="2017-01" db="EMBL/GenBank/DDBJ databases">
        <authorList>
            <person name="Varghese N."/>
            <person name="Submissions S."/>
        </authorList>
    </citation>
    <scope>NUCLEOTIDE SEQUENCE [LARGE SCALE GENOMIC DNA]</scope>
    <source>
        <strain evidence="5">ATCC 51758</strain>
    </source>
</reference>
<evidence type="ECO:0000313" key="5">
    <source>
        <dbReference type="Proteomes" id="UP000186819"/>
    </source>
</evidence>
<feature type="active site" description="Nucleophile" evidence="1">
    <location>
        <position position="147"/>
    </location>
</feature>
<evidence type="ECO:0000256" key="1">
    <source>
        <dbReference type="PIRSR" id="PIRSR000846-1"/>
    </source>
</evidence>
<gene>
    <name evidence="4" type="ORF">SAMN05421829_10362</name>
</gene>
<evidence type="ECO:0000259" key="2">
    <source>
        <dbReference type="Pfam" id="PF09830"/>
    </source>
</evidence>
<dbReference type="OrthoDB" id="421767at2"/>
<dbReference type="Pfam" id="PF09830">
    <property type="entry name" value="ATP_transf"/>
    <property type="match status" value="1"/>
</dbReference>